<proteinExistence type="predicted"/>
<feature type="transmembrane region" description="Helical" evidence="2">
    <location>
        <begin position="105"/>
        <end position="127"/>
    </location>
</feature>
<dbReference type="AlphaFoldDB" id="A0A8H7QSC9"/>
<evidence type="ECO:0000256" key="1">
    <source>
        <dbReference type="SAM" id="MobiDB-lite"/>
    </source>
</evidence>
<sequence>MSGSRSGPIPNLQHSESSLSLRTRKSNQDFRVLAAESLGRKGSPLVDERVFGAPVADDYEERDELLGNGNSEVIEIGNYDDSWQYTDNKDSRKKWFKWLHCTGKFWKGLFFILFVLGFFGIVTKLVISELDRELLTKSHLYYNGSSYFDSTVIYISLDGFRNDYLDRKVTPNIDLLAEQGIRAKYMIPSFPSITFPNHWTLVTGLYPESHGIVANEFYDPELKEDFIHKNASISGDPKWWGGEPIWVTSKNQGKKSAVIMWPGSNVPINSVSPDYYVPYIRATTAIDKMDIALSWLDLPIDERPQSISIYIPQIDQKGHGGGPDGKQLNSVLSNMDDAVGHLMSGLTERNLDKHVHLVVVSDHGMAASDKSRLIYYDKIISAESESYIRKREAWPLLGLRPKDDAPEFAINQIYSEIYQYVKETKNPHFQVYKRENMPARFHYNSTERIAPIVLIPDVGYSIIRSTDYNQNSQKPYGPKGIHGYDNMALEMRAIFAARGPKIEETYLSGTVVEPFYNIEMYKFLSNLLDLNASPNNATLNGVFNKL</sequence>
<dbReference type="Proteomes" id="UP000650833">
    <property type="component" value="Unassembled WGS sequence"/>
</dbReference>
<accession>A0A8H7QSC9</accession>
<dbReference type="SUPFAM" id="SSF53649">
    <property type="entry name" value="Alkaline phosphatase-like"/>
    <property type="match status" value="1"/>
</dbReference>
<name>A0A8H7QSC9_9FUNG</name>
<dbReference type="GO" id="GO:0009141">
    <property type="term" value="P:nucleoside triphosphate metabolic process"/>
    <property type="evidence" value="ECO:0007669"/>
    <property type="project" value="TreeGrafter"/>
</dbReference>
<protein>
    <recommendedName>
        <fullName evidence="5">Nucleotide diphosphatase</fullName>
    </recommendedName>
</protein>
<keyword evidence="4" id="KW-1185">Reference proteome</keyword>
<dbReference type="PANTHER" id="PTHR10151">
    <property type="entry name" value="ECTONUCLEOTIDE PYROPHOSPHATASE/PHOSPHODIESTERASE"/>
    <property type="match status" value="1"/>
</dbReference>
<reference evidence="3" key="1">
    <citation type="submission" date="2020-12" db="EMBL/GenBank/DDBJ databases">
        <title>Metabolic potential, ecology and presence of endohyphal bacteria is reflected in genomic diversity of Mucoromycotina.</title>
        <authorList>
            <person name="Muszewska A."/>
            <person name="Okrasinska A."/>
            <person name="Steczkiewicz K."/>
            <person name="Drgas O."/>
            <person name="Orlowska M."/>
            <person name="Perlinska-Lenart U."/>
            <person name="Aleksandrzak-Piekarczyk T."/>
            <person name="Szatraj K."/>
            <person name="Zielenkiewicz U."/>
            <person name="Pilsyk S."/>
            <person name="Malc E."/>
            <person name="Mieczkowski P."/>
            <person name="Kruszewska J.S."/>
            <person name="Biernat P."/>
            <person name="Pawlowska J."/>
        </authorList>
    </citation>
    <scope>NUCLEOTIDE SEQUENCE</scope>
    <source>
        <strain evidence="3">CBS 226.32</strain>
    </source>
</reference>
<dbReference type="PANTHER" id="PTHR10151:SF120">
    <property type="entry name" value="BIS(5'-ADENOSYL)-TRIPHOSPHATASE"/>
    <property type="match status" value="1"/>
</dbReference>
<evidence type="ECO:0000313" key="3">
    <source>
        <dbReference type="EMBL" id="KAG2197801.1"/>
    </source>
</evidence>
<evidence type="ECO:0008006" key="5">
    <source>
        <dbReference type="Google" id="ProtNLM"/>
    </source>
</evidence>
<keyword evidence="2" id="KW-0472">Membrane</keyword>
<evidence type="ECO:0000256" key="2">
    <source>
        <dbReference type="SAM" id="Phobius"/>
    </source>
</evidence>
<evidence type="ECO:0000313" key="4">
    <source>
        <dbReference type="Proteomes" id="UP000650833"/>
    </source>
</evidence>
<keyword evidence="2" id="KW-0812">Transmembrane</keyword>
<dbReference type="InterPro" id="IPR002591">
    <property type="entry name" value="Phosphodiest/P_Trfase"/>
</dbReference>
<dbReference type="OrthoDB" id="415411at2759"/>
<keyword evidence="2" id="KW-1133">Transmembrane helix</keyword>
<dbReference type="EMBL" id="JAEPRC010000415">
    <property type="protein sequence ID" value="KAG2197801.1"/>
    <property type="molecule type" value="Genomic_DNA"/>
</dbReference>
<dbReference type="GO" id="GO:0017111">
    <property type="term" value="F:ribonucleoside triphosphate phosphatase activity"/>
    <property type="evidence" value="ECO:0007669"/>
    <property type="project" value="TreeGrafter"/>
</dbReference>
<dbReference type="Gene3D" id="3.40.720.10">
    <property type="entry name" value="Alkaline Phosphatase, subunit A"/>
    <property type="match status" value="1"/>
</dbReference>
<dbReference type="Gene3D" id="3.30.1360.180">
    <property type="match status" value="1"/>
</dbReference>
<organism evidence="3 4">
    <name type="scientific">Mucor plumbeus</name>
    <dbReference type="NCBI Taxonomy" id="97098"/>
    <lineage>
        <taxon>Eukaryota</taxon>
        <taxon>Fungi</taxon>
        <taxon>Fungi incertae sedis</taxon>
        <taxon>Mucoromycota</taxon>
        <taxon>Mucoromycotina</taxon>
        <taxon>Mucoromycetes</taxon>
        <taxon>Mucorales</taxon>
        <taxon>Mucorineae</taxon>
        <taxon>Mucoraceae</taxon>
        <taxon>Mucor</taxon>
    </lineage>
</organism>
<dbReference type="InterPro" id="IPR017850">
    <property type="entry name" value="Alkaline_phosphatase_core_sf"/>
</dbReference>
<comment type="caution">
    <text evidence="3">The sequence shown here is derived from an EMBL/GenBank/DDBJ whole genome shotgun (WGS) entry which is preliminary data.</text>
</comment>
<dbReference type="Pfam" id="PF01663">
    <property type="entry name" value="Phosphodiest"/>
    <property type="match status" value="1"/>
</dbReference>
<feature type="compositionally biased region" description="Polar residues" evidence="1">
    <location>
        <begin position="12"/>
        <end position="21"/>
    </location>
</feature>
<dbReference type="GO" id="GO:0047429">
    <property type="term" value="F:nucleoside triphosphate diphosphatase activity"/>
    <property type="evidence" value="ECO:0007669"/>
    <property type="project" value="TreeGrafter"/>
</dbReference>
<gene>
    <name evidence="3" type="ORF">INT46_011606</name>
</gene>
<feature type="region of interest" description="Disordered" evidence="1">
    <location>
        <begin position="1"/>
        <end position="24"/>
    </location>
</feature>
<dbReference type="CDD" id="cd16018">
    <property type="entry name" value="Enpp"/>
    <property type="match status" value="1"/>
</dbReference>